<sequence>MNLVIMQDQQAVTSTTTLALSFNKEHRNVMRDIENLKKDVLNFEQMFFETTEPDSYNRSRKVYLMNRDGFTLLAMGFTGSKTDKIKKHLITQVPSVFTSASDLS</sequence>
<dbReference type="OrthoDB" id="9812611at2"/>
<evidence type="ECO:0000313" key="1">
    <source>
        <dbReference type="EMBL" id="KIL45011.1"/>
    </source>
</evidence>
<dbReference type="RefSeq" id="WP_052474778.1">
    <property type="nucleotide sequence ID" value="NZ_JXRP01000018.1"/>
</dbReference>
<dbReference type="Proteomes" id="UP000031938">
    <property type="component" value="Unassembled WGS sequence"/>
</dbReference>
<dbReference type="InterPro" id="IPR014054">
    <property type="entry name" value="Phage_regulatory_Rha"/>
</dbReference>
<dbReference type="STRING" id="889306.KP78_25550"/>
<comment type="caution">
    <text evidence="1">The sequence shown here is derived from an EMBL/GenBank/DDBJ whole genome shotgun (WGS) entry which is preliminary data.</text>
</comment>
<protein>
    <submittedName>
        <fullName evidence="1">Phage anti-repressor protein</fullName>
    </submittedName>
</protein>
<dbReference type="Pfam" id="PF09669">
    <property type="entry name" value="Phage_pRha"/>
    <property type="match status" value="1"/>
</dbReference>
<evidence type="ECO:0000313" key="2">
    <source>
        <dbReference type="Proteomes" id="UP000031938"/>
    </source>
</evidence>
<keyword evidence="2" id="KW-1185">Reference proteome</keyword>
<name>A0A0C2VKQ7_9BACL</name>
<gene>
    <name evidence="1" type="ORF">KP78_25550</name>
</gene>
<proteinExistence type="predicted"/>
<dbReference type="AlphaFoldDB" id="A0A0C2VKQ7"/>
<accession>A0A0C2VKQ7</accession>
<dbReference type="NCBIfam" id="TIGR02681">
    <property type="entry name" value="phage_pRha"/>
    <property type="match status" value="1"/>
</dbReference>
<organism evidence="1 2">
    <name type="scientific">Jeotgalibacillus soli</name>
    <dbReference type="NCBI Taxonomy" id="889306"/>
    <lineage>
        <taxon>Bacteria</taxon>
        <taxon>Bacillati</taxon>
        <taxon>Bacillota</taxon>
        <taxon>Bacilli</taxon>
        <taxon>Bacillales</taxon>
        <taxon>Caryophanaceae</taxon>
        <taxon>Jeotgalibacillus</taxon>
    </lineage>
</organism>
<dbReference type="EMBL" id="JXRP01000018">
    <property type="protein sequence ID" value="KIL45011.1"/>
    <property type="molecule type" value="Genomic_DNA"/>
</dbReference>
<dbReference type="PATRIC" id="fig|889306.3.peg.2569"/>
<reference evidence="1 2" key="1">
    <citation type="submission" date="2015-01" db="EMBL/GenBank/DDBJ databases">
        <title>Genome sequencing of Jeotgalibacillus soli.</title>
        <authorList>
            <person name="Goh K.M."/>
            <person name="Chan K.-G."/>
            <person name="Yaakop A.S."/>
            <person name="Ee R."/>
            <person name="Gan H.M."/>
            <person name="Chan C.S."/>
        </authorList>
    </citation>
    <scope>NUCLEOTIDE SEQUENCE [LARGE SCALE GENOMIC DNA]</scope>
    <source>
        <strain evidence="1 2">P9</strain>
    </source>
</reference>